<dbReference type="EMBL" id="CH902622">
    <property type="protein sequence ID" value="EDV34197.2"/>
    <property type="molecule type" value="Genomic_DNA"/>
</dbReference>
<reference evidence="4" key="3">
    <citation type="submission" date="2015-10" db="EMBL/GenBank/DDBJ databases">
        <authorList>
            <consortium name="FlyBase"/>
        </authorList>
    </citation>
    <scope>NUCLEOTIDE SEQUENCE</scope>
    <source>
        <strain evidence="4">TSC#14024-0371.13</strain>
    </source>
</reference>
<feature type="compositionally biased region" description="Low complexity" evidence="3">
    <location>
        <begin position="336"/>
        <end position="349"/>
    </location>
</feature>
<dbReference type="SMART" id="SM00175">
    <property type="entry name" value="RAB"/>
    <property type="match status" value="1"/>
</dbReference>
<dbReference type="FunFam" id="3.40.50.300:FF:000664">
    <property type="entry name" value="Uncharacterized protein, isoform B"/>
    <property type="match status" value="1"/>
</dbReference>
<feature type="region of interest" description="Disordered" evidence="3">
    <location>
        <begin position="842"/>
        <end position="865"/>
    </location>
</feature>
<evidence type="ECO:0000256" key="2">
    <source>
        <dbReference type="ARBA" id="ARBA00022553"/>
    </source>
</evidence>
<dbReference type="PANTHER" id="PTHR45775">
    <property type="entry name" value="RAD, GEM/KIR FAMILY MEMBER 2, ISOFORM C"/>
    <property type="match status" value="1"/>
</dbReference>
<organism evidence="4 6">
    <name type="scientific">Drosophila ananassae</name>
    <name type="common">Fruit fly</name>
    <dbReference type="NCBI Taxonomy" id="7217"/>
    <lineage>
        <taxon>Eukaryota</taxon>
        <taxon>Metazoa</taxon>
        <taxon>Ecdysozoa</taxon>
        <taxon>Arthropoda</taxon>
        <taxon>Hexapoda</taxon>
        <taxon>Insecta</taxon>
        <taxon>Pterygota</taxon>
        <taxon>Neoptera</taxon>
        <taxon>Endopterygota</taxon>
        <taxon>Diptera</taxon>
        <taxon>Brachycera</taxon>
        <taxon>Muscomorpha</taxon>
        <taxon>Ephydroidea</taxon>
        <taxon>Drosophilidae</taxon>
        <taxon>Drosophila</taxon>
        <taxon>Sophophora</taxon>
    </lineage>
</organism>
<dbReference type="InterPro" id="IPR051641">
    <property type="entry name" value="RGK_GTP-binding_reg"/>
</dbReference>
<feature type="compositionally biased region" description="Low complexity" evidence="3">
    <location>
        <begin position="221"/>
        <end position="230"/>
    </location>
</feature>
<feature type="region of interest" description="Disordered" evidence="3">
    <location>
        <begin position="692"/>
        <end position="759"/>
    </location>
</feature>
<feature type="region of interest" description="Disordered" evidence="3">
    <location>
        <begin position="781"/>
        <end position="801"/>
    </location>
</feature>
<feature type="region of interest" description="Disordered" evidence="3">
    <location>
        <begin position="47"/>
        <end position="109"/>
    </location>
</feature>
<name>B3MQZ2_DROAN</name>
<feature type="compositionally biased region" description="Polar residues" evidence="3">
    <location>
        <begin position="846"/>
        <end position="865"/>
    </location>
</feature>
<dbReference type="SUPFAM" id="SSF52540">
    <property type="entry name" value="P-loop containing nucleoside triphosphate hydrolases"/>
    <property type="match status" value="1"/>
</dbReference>
<reference evidence="4 6" key="1">
    <citation type="journal article" date="2007" name="Nature">
        <title>Evolution of genes and genomes on the Drosophila phylogeny.</title>
        <authorList>
            <consortium name="Drosophila 12 Genomes Consortium"/>
            <person name="Clark A.G."/>
            <person name="Eisen M.B."/>
            <person name="Smith D.R."/>
            <person name="Bergman C.M."/>
            <person name="Oliver B."/>
            <person name="Markow T.A."/>
            <person name="Kaufman T.C."/>
            <person name="Kellis M."/>
            <person name="Gelbart W."/>
            <person name="Iyer V.N."/>
            <person name="Pollard D.A."/>
            <person name="Sackton T.B."/>
            <person name="Larracuente A.M."/>
            <person name="Singh N.D."/>
            <person name="Abad J.P."/>
            <person name="Abt D.N."/>
            <person name="Adryan B."/>
            <person name="Aguade M."/>
            <person name="Akashi H."/>
            <person name="Anderson W.W."/>
            <person name="Aquadro C.F."/>
            <person name="Ardell D.H."/>
            <person name="Arguello R."/>
            <person name="Artieri C.G."/>
            <person name="Barbash D.A."/>
            <person name="Barker D."/>
            <person name="Barsanti P."/>
            <person name="Batterham P."/>
            <person name="Batzoglou S."/>
            <person name="Begun D."/>
            <person name="Bhutkar A."/>
            <person name="Blanco E."/>
            <person name="Bosak S.A."/>
            <person name="Bradley R.K."/>
            <person name="Brand A.D."/>
            <person name="Brent M.R."/>
            <person name="Brooks A.N."/>
            <person name="Brown R.H."/>
            <person name="Butlin R.K."/>
            <person name="Caggese C."/>
            <person name="Calvi B.R."/>
            <person name="Bernardo de Carvalho A."/>
            <person name="Caspi A."/>
            <person name="Castrezana S."/>
            <person name="Celniker S.E."/>
            <person name="Chang J.L."/>
            <person name="Chapple C."/>
            <person name="Chatterji S."/>
            <person name="Chinwalla A."/>
            <person name="Civetta A."/>
            <person name="Clifton S.W."/>
            <person name="Comeron J.M."/>
            <person name="Costello J.C."/>
            <person name="Coyne J.A."/>
            <person name="Daub J."/>
            <person name="David R.G."/>
            <person name="Delcher A.L."/>
            <person name="Delehaunty K."/>
            <person name="Do C.B."/>
            <person name="Ebling H."/>
            <person name="Edwards K."/>
            <person name="Eickbush T."/>
            <person name="Evans J.D."/>
            <person name="Filipski A."/>
            <person name="Findeiss S."/>
            <person name="Freyhult E."/>
            <person name="Fulton L."/>
            <person name="Fulton R."/>
            <person name="Garcia A.C."/>
            <person name="Gardiner A."/>
            <person name="Garfield D.A."/>
            <person name="Garvin B.E."/>
            <person name="Gibson G."/>
            <person name="Gilbert D."/>
            <person name="Gnerre S."/>
            <person name="Godfrey J."/>
            <person name="Good R."/>
            <person name="Gotea V."/>
            <person name="Gravely B."/>
            <person name="Greenberg A.J."/>
            <person name="Griffiths-Jones S."/>
            <person name="Gross S."/>
            <person name="Guigo R."/>
            <person name="Gustafson E.A."/>
            <person name="Haerty W."/>
            <person name="Hahn M.W."/>
            <person name="Halligan D.L."/>
            <person name="Halpern A.L."/>
            <person name="Halter G.M."/>
            <person name="Han M.V."/>
            <person name="Heger A."/>
            <person name="Hillier L."/>
            <person name="Hinrichs A.S."/>
            <person name="Holmes I."/>
            <person name="Hoskins R.A."/>
            <person name="Hubisz M.J."/>
            <person name="Hultmark D."/>
            <person name="Huntley M.A."/>
            <person name="Jaffe D.B."/>
            <person name="Jagadeeshan S."/>
            <person name="Jeck W.R."/>
            <person name="Johnson J."/>
            <person name="Jones C.D."/>
            <person name="Jordan W.C."/>
            <person name="Karpen G.H."/>
            <person name="Kataoka E."/>
            <person name="Keightley P.D."/>
            <person name="Kheradpour P."/>
            <person name="Kirkness E.F."/>
            <person name="Koerich L.B."/>
            <person name="Kristiansen K."/>
            <person name="Kudrna D."/>
            <person name="Kulathinal R.J."/>
            <person name="Kumar S."/>
            <person name="Kwok R."/>
            <person name="Lander E."/>
            <person name="Langley C.H."/>
            <person name="Lapoint R."/>
            <person name="Lazzaro B.P."/>
            <person name="Lee S.J."/>
            <person name="Levesque L."/>
            <person name="Li R."/>
            <person name="Lin C.F."/>
            <person name="Lin M.F."/>
            <person name="Lindblad-Toh K."/>
            <person name="Llopart A."/>
            <person name="Long M."/>
            <person name="Low L."/>
            <person name="Lozovsky E."/>
            <person name="Lu J."/>
            <person name="Luo M."/>
            <person name="Machado C.A."/>
            <person name="Makalowski W."/>
            <person name="Marzo M."/>
            <person name="Matsuda M."/>
            <person name="Matzkin L."/>
            <person name="McAllister B."/>
            <person name="McBride C.S."/>
            <person name="McKernan B."/>
            <person name="McKernan K."/>
            <person name="Mendez-Lago M."/>
            <person name="Minx P."/>
            <person name="Mollenhauer M.U."/>
            <person name="Montooth K."/>
            <person name="Mount S.M."/>
            <person name="Mu X."/>
            <person name="Myers E."/>
            <person name="Negre B."/>
            <person name="Newfeld S."/>
            <person name="Nielsen R."/>
            <person name="Noor M.A."/>
            <person name="O'Grady P."/>
            <person name="Pachter L."/>
            <person name="Papaceit M."/>
            <person name="Parisi M.J."/>
            <person name="Parisi M."/>
            <person name="Parts L."/>
            <person name="Pedersen J.S."/>
            <person name="Pesole G."/>
            <person name="Phillippy A.M."/>
            <person name="Ponting C.P."/>
            <person name="Pop M."/>
            <person name="Porcelli D."/>
            <person name="Powell J.R."/>
            <person name="Prohaska S."/>
            <person name="Pruitt K."/>
            <person name="Puig M."/>
            <person name="Quesneville H."/>
            <person name="Ram K.R."/>
            <person name="Rand D."/>
            <person name="Rasmussen M.D."/>
            <person name="Reed L.K."/>
            <person name="Reenan R."/>
            <person name="Reily A."/>
            <person name="Remington K.A."/>
            <person name="Rieger T.T."/>
            <person name="Ritchie M.G."/>
            <person name="Robin C."/>
            <person name="Rogers Y.H."/>
            <person name="Rohde C."/>
            <person name="Rozas J."/>
            <person name="Rubenfield M.J."/>
            <person name="Ruiz A."/>
            <person name="Russo S."/>
            <person name="Salzberg S.L."/>
            <person name="Sanchez-Gracia A."/>
            <person name="Saranga D.J."/>
            <person name="Sato H."/>
            <person name="Schaeffer S.W."/>
            <person name="Schatz M.C."/>
            <person name="Schlenke T."/>
            <person name="Schwartz R."/>
            <person name="Segarra C."/>
            <person name="Singh R.S."/>
            <person name="Sirot L."/>
            <person name="Sirota M."/>
            <person name="Sisneros N.B."/>
            <person name="Smith C.D."/>
            <person name="Smith T.F."/>
            <person name="Spieth J."/>
            <person name="Stage D.E."/>
            <person name="Stark A."/>
            <person name="Stephan W."/>
            <person name="Strausberg R.L."/>
            <person name="Strempel S."/>
            <person name="Sturgill D."/>
            <person name="Sutton G."/>
            <person name="Sutton G.G."/>
            <person name="Tao W."/>
            <person name="Teichmann S."/>
            <person name="Tobari Y.N."/>
            <person name="Tomimura Y."/>
            <person name="Tsolas J.M."/>
            <person name="Valente V.L."/>
            <person name="Venter E."/>
            <person name="Venter J.C."/>
            <person name="Vicario S."/>
            <person name="Vieira F.G."/>
            <person name="Vilella A.J."/>
            <person name="Villasante A."/>
            <person name="Walenz B."/>
            <person name="Wang J."/>
            <person name="Wasserman M."/>
            <person name="Watts T."/>
            <person name="Wilson D."/>
            <person name="Wilson R.K."/>
            <person name="Wing R.A."/>
            <person name="Wolfner M.F."/>
            <person name="Wong A."/>
            <person name="Wong G.K."/>
            <person name="Wu C.I."/>
            <person name="Wu G."/>
            <person name="Yamamoto D."/>
            <person name="Yang H.P."/>
            <person name="Yang S.P."/>
            <person name="Yorke J.A."/>
            <person name="Yoshida K."/>
            <person name="Zdobnov E."/>
            <person name="Zhang P."/>
            <person name="Zhang Y."/>
            <person name="Zimin A.V."/>
            <person name="Baldwin J."/>
            <person name="Abdouelleil A."/>
            <person name="Abdulkadir J."/>
            <person name="Abebe A."/>
            <person name="Abera B."/>
            <person name="Abreu J."/>
            <person name="Acer S.C."/>
            <person name="Aftuck L."/>
            <person name="Alexander A."/>
            <person name="An P."/>
            <person name="Anderson E."/>
            <person name="Anderson S."/>
            <person name="Arachi H."/>
            <person name="Azer M."/>
            <person name="Bachantsang P."/>
            <person name="Barry A."/>
            <person name="Bayul T."/>
            <person name="Berlin A."/>
            <person name="Bessette D."/>
            <person name="Bloom T."/>
            <person name="Blye J."/>
            <person name="Boguslavskiy L."/>
            <person name="Bonnet C."/>
            <person name="Boukhgalter B."/>
            <person name="Bourzgui I."/>
            <person name="Brown A."/>
            <person name="Cahill P."/>
            <person name="Channer S."/>
            <person name="Cheshatsang Y."/>
            <person name="Chuda L."/>
            <person name="Citroen M."/>
            <person name="Collymore A."/>
            <person name="Cooke P."/>
            <person name="Costello M."/>
            <person name="D'Aco K."/>
            <person name="Daza R."/>
            <person name="De Haan G."/>
            <person name="DeGray S."/>
            <person name="DeMaso C."/>
            <person name="Dhargay N."/>
            <person name="Dooley K."/>
            <person name="Dooley E."/>
            <person name="Doricent M."/>
            <person name="Dorje P."/>
            <person name="Dorjee K."/>
            <person name="Dupes A."/>
            <person name="Elong R."/>
            <person name="Falk J."/>
            <person name="Farina A."/>
            <person name="Faro S."/>
            <person name="Ferguson D."/>
            <person name="Fisher S."/>
            <person name="Foley C.D."/>
            <person name="Franke A."/>
            <person name="Friedrich D."/>
            <person name="Gadbois L."/>
            <person name="Gearin G."/>
            <person name="Gearin C.R."/>
            <person name="Giannoukos G."/>
            <person name="Goode T."/>
            <person name="Graham J."/>
            <person name="Grandbois E."/>
            <person name="Grewal S."/>
            <person name="Gyaltsen K."/>
            <person name="Hafez N."/>
            <person name="Hagos B."/>
            <person name="Hall J."/>
            <person name="Henson C."/>
            <person name="Hollinger A."/>
            <person name="Honan T."/>
            <person name="Huard M.D."/>
            <person name="Hughes L."/>
            <person name="Hurhula B."/>
            <person name="Husby M.E."/>
            <person name="Kamat A."/>
            <person name="Kanga B."/>
            <person name="Kashin S."/>
            <person name="Khazanovich D."/>
            <person name="Kisner P."/>
            <person name="Lance K."/>
            <person name="Lara M."/>
            <person name="Lee W."/>
            <person name="Lennon N."/>
            <person name="Letendre F."/>
            <person name="LeVine R."/>
            <person name="Lipovsky A."/>
            <person name="Liu X."/>
            <person name="Liu J."/>
            <person name="Liu S."/>
            <person name="Lokyitsang T."/>
            <person name="Lokyitsang Y."/>
            <person name="Lubonja R."/>
            <person name="Lui A."/>
            <person name="MacDonald P."/>
            <person name="Magnisalis V."/>
            <person name="Maru K."/>
            <person name="Matthews C."/>
            <person name="McCusker W."/>
            <person name="McDonough S."/>
            <person name="Mehta T."/>
            <person name="Meldrim J."/>
            <person name="Meneus L."/>
            <person name="Mihai O."/>
            <person name="Mihalev A."/>
            <person name="Mihova T."/>
            <person name="Mittelman R."/>
            <person name="Mlenga V."/>
            <person name="Montmayeur A."/>
            <person name="Mulrain L."/>
            <person name="Navidi A."/>
            <person name="Naylor J."/>
            <person name="Negash T."/>
            <person name="Nguyen T."/>
            <person name="Nguyen N."/>
            <person name="Nicol R."/>
            <person name="Norbu C."/>
            <person name="Norbu N."/>
            <person name="Novod N."/>
            <person name="O'Neill B."/>
            <person name="Osman S."/>
            <person name="Markiewicz E."/>
            <person name="Oyono O.L."/>
            <person name="Patti C."/>
            <person name="Phunkhang P."/>
            <person name="Pierre F."/>
            <person name="Priest M."/>
            <person name="Raghuraman S."/>
            <person name="Rege F."/>
            <person name="Reyes R."/>
            <person name="Rise C."/>
            <person name="Rogov P."/>
            <person name="Ross K."/>
            <person name="Ryan E."/>
            <person name="Settipalli S."/>
            <person name="Shea T."/>
            <person name="Sherpa N."/>
            <person name="Shi L."/>
            <person name="Shih D."/>
            <person name="Sparrow T."/>
            <person name="Spaulding J."/>
            <person name="Stalker J."/>
            <person name="Stange-Thomann N."/>
            <person name="Stavropoulos S."/>
            <person name="Stone C."/>
            <person name="Strader C."/>
            <person name="Tesfaye S."/>
            <person name="Thomson T."/>
            <person name="Thoulutsang Y."/>
            <person name="Thoulutsang D."/>
            <person name="Topham K."/>
            <person name="Topping I."/>
            <person name="Tsamla T."/>
            <person name="Vassiliev H."/>
            <person name="Vo A."/>
            <person name="Wangchuk T."/>
            <person name="Wangdi T."/>
            <person name="Weiand M."/>
            <person name="Wilkinson J."/>
            <person name="Wilson A."/>
            <person name="Yadav S."/>
            <person name="Young G."/>
            <person name="Yu Q."/>
            <person name="Zembek L."/>
            <person name="Zhong D."/>
            <person name="Zimmer A."/>
            <person name="Zwirko Z."/>
            <person name="Jaffe D.B."/>
            <person name="Alvarez P."/>
            <person name="Brockman W."/>
            <person name="Butler J."/>
            <person name="Chin C."/>
            <person name="Gnerre S."/>
            <person name="Grabherr M."/>
            <person name="Kleber M."/>
            <person name="Mauceli E."/>
            <person name="MacCallum I."/>
        </authorList>
    </citation>
    <scope>NUCLEOTIDE SEQUENCE [LARGE SCALE GENOMIC DNA]</scope>
    <source>
        <strain evidence="4">TSC#14024-0371.13</strain>
        <strain evidence="6">Tucson 14024-0371.13</strain>
    </source>
</reference>
<accession>B3MQZ2</accession>
<dbReference type="GO" id="GO:0005886">
    <property type="term" value="C:plasma membrane"/>
    <property type="evidence" value="ECO:0007669"/>
    <property type="project" value="TreeGrafter"/>
</dbReference>
<dbReference type="GeneID" id="6503784"/>
<dbReference type="Gene3D" id="3.40.50.300">
    <property type="entry name" value="P-loop containing nucleotide triphosphate hydrolases"/>
    <property type="match status" value="1"/>
</dbReference>
<feature type="region of interest" description="Disordered" evidence="3">
    <location>
        <begin position="330"/>
        <end position="349"/>
    </location>
</feature>
<gene>
    <name evidence="4" type="primary">Dana\GF21095</name>
    <name evidence="4" type="synonym">dana_GLEANR_4319</name>
    <name evidence="4" type="ORF">GF21095</name>
</gene>
<dbReference type="PROSITE" id="PS51419">
    <property type="entry name" value="RAB"/>
    <property type="match status" value="1"/>
</dbReference>
<dbReference type="PANTHER" id="PTHR45775:SF6">
    <property type="entry name" value="RAD, GEM_KIR FAMILY MEMBER 2, ISOFORM C"/>
    <property type="match status" value="1"/>
</dbReference>
<dbReference type="PRINTS" id="PR00449">
    <property type="entry name" value="RASTRNSFRMNG"/>
</dbReference>
<dbReference type="SMART" id="SM00174">
    <property type="entry name" value="RHO"/>
    <property type="match status" value="1"/>
</dbReference>
<evidence type="ECO:0000256" key="3">
    <source>
        <dbReference type="SAM" id="MobiDB-lite"/>
    </source>
</evidence>
<evidence type="ECO:0000313" key="6">
    <source>
        <dbReference type="Proteomes" id="UP000007801"/>
    </source>
</evidence>
<evidence type="ECO:0000256" key="1">
    <source>
        <dbReference type="ARBA" id="ARBA00008846"/>
    </source>
</evidence>
<dbReference type="SMART" id="SM00173">
    <property type="entry name" value="RAS"/>
    <property type="match status" value="1"/>
</dbReference>
<dbReference type="Pfam" id="PF00071">
    <property type="entry name" value="Ras"/>
    <property type="match status" value="1"/>
</dbReference>
<dbReference type="InterPro" id="IPR001806">
    <property type="entry name" value="Small_GTPase"/>
</dbReference>
<evidence type="ECO:0000313" key="5">
    <source>
        <dbReference type="EMBL" id="KPU75022.1"/>
    </source>
</evidence>
<protein>
    <submittedName>
        <fullName evidence="4">Uncharacterized protein, isoform A</fullName>
    </submittedName>
    <submittedName>
        <fullName evidence="5">Uncharacterized protein, isoform B</fullName>
    </submittedName>
</protein>
<dbReference type="InterPro" id="IPR027417">
    <property type="entry name" value="P-loop_NTPase"/>
</dbReference>
<comment type="similarity">
    <text evidence="1">Belongs to the small GTPase superfamily. RGK family.</text>
</comment>
<reference evidence="4" key="2">
    <citation type="journal article" date="2008" name="Bioinformatics">
        <title>Assembly reconciliation.</title>
        <authorList>
            <person name="Zimin A.V."/>
            <person name="Smith D.R."/>
            <person name="Sutton G."/>
            <person name="Yorke J.A."/>
        </authorList>
    </citation>
    <scope>NUCLEOTIDE SEQUENCE</scope>
    <source>
        <strain evidence="4">TSC#14024-0371.13</strain>
    </source>
</reference>
<dbReference type="Proteomes" id="UP000007801">
    <property type="component" value="Unassembled WGS sequence"/>
</dbReference>
<feature type="compositionally biased region" description="Low complexity" evidence="3">
    <location>
        <begin position="83"/>
        <end position="109"/>
    </location>
</feature>
<feature type="region of interest" description="Disordered" evidence="3">
    <location>
        <begin position="296"/>
        <end position="317"/>
    </location>
</feature>
<feature type="compositionally biased region" description="Gly residues" evidence="3">
    <location>
        <begin position="210"/>
        <end position="220"/>
    </location>
</feature>
<dbReference type="FunCoup" id="B3MQZ2">
    <property type="interactions" value="81"/>
</dbReference>
<dbReference type="PROSITE" id="PS51421">
    <property type="entry name" value="RAS"/>
    <property type="match status" value="1"/>
</dbReference>
<feature type="region of interest" description="Disordered" evidence="3">
    <location>
        <begin position="199"/>
        <end position="243"/>
    </location>
</feature>
<feature type="compositionally biased region" description="Polar residues" evidence="3">
    <location>
        <begin position="699"/>
        <end position="711"/>
    </location>
</feature>
<dbReference type="HOGENOM" id="CLU_005195_0_0_1"/>
<dbReference type="STRING" id="7217.B3MQZ2"/>
<keyword evidence="2" id="KW-0597">Phosphoprotein</keyword>
<dbReference type="OrthoDB" id="5239715at2759"/>
<dbReference type="EMBL" id="CH902622">
    <property type="protein sequence ID" value="KPU75022.1"/>
    <property type="molecule type" value="Genomic_DNA"/>
</dbReference>
<evidence type="ECO:0000313" key="4">
    <source>
        <dbReference type="EMBL" id="EDV34197.2"/>
    </source>
</evidence>
<feature type="compositionally biased region" description="Low complexity" evidence="3">
    <location>
        <begin position="729"/>
        <end position="738"/>
    </location>
</feature>
<dbReference type="GO" id="GO:0003924">
    <property type="term" value="F:GTPase activity"/>
    <property type="evidence" value="ECO:0007669"/>
    <property type="project" value="InterPro"/>
</dbReference>
<dbReference type="GO" id="GO:0005525">
    <property type="term" value="F:GTP binding"/>
    <property type="evidence" value="ECO:0007669"/>
    <property type="project" value="InterPro"/>
</dbReference>
<proteinExistence type="inferred from homology"/>
<keyword evidence="6" id="KW-1185">Reference proteome</keyword>
<dbReference type="KEGG" id="dan:6503784"/>
<sequence>MDTKLEARGQFPASFPDTFKNFFAMMNEDEDHVGLFANLLEDKVIPRHNTPMQPQRQRCGGSLRSHSGGDRADRGDRAERLYQQHLQKQQQQLQQQQQHQQSQQQHIQQHNMSVYPMRGRSGSGSGAELMMSRDARYGPTSGSRSNSLRLNRQRATSFSQNGLNRLGFGPVLLGPNVSSSSSGSVIDVTTGVGVGGGGDLPAVFNSQRGAAGGSGGGGSSGNQKAASGSSKSERSGSSSGGGGGGGGLLCKHIKYCCLHQNPSQSPLEAQQQQQQQQPKQMLVTLPCDCHLQYQQQQQQQKRMGPDGEDNGGGKPLKGYGYGYAPAPPVSVGLPKSSSSDDPGSSVAAAAKERLERIERQEKRHSTILERAFDFDASCDESDSICSSTPGPVPSPAPHQLAYNVLKPILKQPQQQKQQPQQMQPMQQPVPHVVHRLLPTPPTHGGLGAFHTREAALQRVQQQSGFGSRPNLTPAGGNYIQGPSTSNAAGYNTGYNVQQEQQMQQYDYEPQEQQDYIQQEQQDSQDQYMEYDTEWESQEAPPLTTYGDFLNAAQNPTGSRQSLRTQKSPILNRRRASSIAANCLTSDYTGYARNSIGGAPLGNEDLQRISHSSSARDRMSLAGVLTFQQAMSGAVSPQYGTVGSLNPPGSGDMMIPGPGSGGGLLGGSSLNVTVGVGLLGGSSTTLAAVAEVTSGPDATDSPTGDSIDSLSPISEAMGGSKLQQQKKKQQQQQQQMQQQHVPTHLPRERERGVGESSGASTSVSALAAAVVAASHAPGSRYLADRQRLRTSSMPAESRRPRLAEMRRSAIHAGDLDMEYYRLRSFSITSHGVCNLGDSLRSRRSRSINSVASTGTSNSGVDRHNSNASRVSGEVIDGDPAAQGQQQNGTPSVPAYKVAMLGGSGVGKTTLTYQFTTSDYICAYDLSLDDDYGQKTVSVLVDNIETDLEIIDHPACEMSTEAFCATYNIDLFVVVYSVVDKNTFKAAERVLQYLKENEMLLTRGAILVGNKTDLERHRQVSRQMGRKVAKEIACKFIETSSGLDHNVDELLVGVVAQVKLNPQRLRLLTELELQRLNLQSTIQKHRGMHLPVRRMVRQMSVCQGDEETLGGFDDLALQLHGGDRIDNPNRRPLNLESILRMGGESDLEEGGTSSGVNIGRLGKFEILAASLRHRHPFRKRRSFDGATTTSTAAAALAELQRRQQLRAMDDSQLGARREERYGAVRDGGANSDDEEDGDGNGGGGGRRSSCNRKVVKKLTARTKVFISSVLRFKKAINLKRRSSSSCSDLFVI</sequence>
<feature type="compositionally biased region" description="Basic and acidic residues" evidence="3">
    <location>
        <begin position="67"/>
        <end position="82"/>
    </location>
</feature>
<dbReference type="GO" id="GO:0005246">
    <property type="term" value="F:calcium channel regulator activity"/>
    <property type="evidence" value="ECO:0007669"/>
    <property type="project" value="TreeGrafter"/>
</dbReference>
<feature type="region of interest" description="Disordered" evidence="3">
    <location>
        <begin position="1204"/>
        <end position="1249"/>
    </location>
</feature>
<dbReference type="eggNOG" id="KOG0395">
    <property type="taxonomic scope" value="Eukaryota"/>
</dbReference>